<keyword evidence="1" id="KW-0175">Coiled coil</keyword>
<keyword evidence="5" id="KW-1185">Reference proteome</keyword>
<feature type="compositionally biased region" description="Basic and acidic residues" evidence="2">
    <location>
        <begin position="1"/>
        <end position="11"/>
    </location>
</feature>
<feature type="compositionally biased region" description="Basic and acidic residues" evidence="2">
    <location>
        <begin position="170"/>
        <end position="186"/>
    </location>
</feature>
<reference evidence="5" key="1">
    <citation type="journal article" date="2019" name="Int. J. Syst. Evol. Microbiol.">
        <title>The Global Catalogue of Microorganisms (GCM) 10K type strain sequencing project: providing services to taxonomists for standard genome sequencing and annotation.</title>
        <authorList>
            <consortium name="The Broad Institute Genomics Platform"/>
            <consortium name="The Broad Institute Genome Sequencing Center for Infectious Disease"/>
            <person name="Wu L."/>
            <person name="Ma J."/>
        </authorList>
    </citation>
    <scope>NUCLEOTIDE SEQUENCE [LARGE SCALE GENOMIC DNA]</scope>
    <source>
        <strain evidence="5">CGMCC 1.12702</strain>
    </source>
</reference>
<evidence type="ECO:0000313" key="5">
    <source>
        <dbReference type="Proteomes" id="UP001597400"/>
    </source>
</evidence>
<evidence type="ECO:0000259" key="3">
    <source>
        <dbReference type="Pfam" id="PF10073"/>
    </source>
</evidence>
<dbReference type="InterPro" id="IPR046367">
    <property type="entry name" value="GapR-like_DNA-bd"/>
</dbReference>
<feature type="region of interest" description="Disordered" evidence="2">
    <location>
        <begin position="1"/>
        <end position="38"/>
    </location>
</feature>
<sequence>MTNPWDRHSGAFDRPSSSVPGATADVSGDARPDAAEAGDAAERYRGIVSIAGDLVGEYGLSGALDVVESIAAAARDEQRDATATELVSYLERVERLIEERKAINSDIKDVLKEANGRGFNVPTMRWMIERRAKDPDEVREGDALLAIYEESVGGLPVRVPLAAVEPDTPAPKRKESARSKALREARAFASAASTTTH</sequence>
<feature type="domain" description="GapR-like DNA-binding" evidence="3">
    <location>
        <begin position="83"/>
        <end position="153"/>
    </location>
</feature>
<proteinExistence type="predicted"/>
<gene>
    <name evidence="4" type="ORF">ACFSGX_14010</name>
</gene>
<feature type="coiled-coil region" evidence="1">
    <location>
        <begin position="86"/>
        <end position="113"/>
    </location>
</feature>
<evidence type="ECO:0000313" key="4">
    <source>
        <dbReference type="EMBL" id="MFD1951884.1"/>
    </source>
</evidence>
<organism evidence="4 5">
    <name type="scientific">Sphingomonas arantia</name>
    <dbReference type="NCBI Taxonomy" id="1460676"/>
    <lineage>
        <taxon>Bacteria</taxon>
        <taxon>Pseudomonadati</taxon>
        <taxon>Pseudomonadota</taxon>
        <taxon>Alphaproteobacteria</taxon>
        <taxon>Sphingomonadales</taxon>
        <taxon>Sphingomonadaceae</taxon>
        <taxon>Sphingomonas</taxon>
    </lineage>
</organism>
<name>A0ABW4TYS1_9SPHN</name>
<comment type="caution">
    <text evidence="4">The sequence shown here is derived from an EMBL/GenBank/DDBJ whole genome shotgun (WGS) entry which is preliminary data.</text>
</comment>
<dbReference type="RefSeq" id="WP_380930847.1">
    <property type="nucleotide sequence ID" value="NZ_JBHUGS010000004.1"/>
</dbReference>
<dbReference type="EMBL" id="JBHUGS010000004">
    <property type="protein sequence ID" value="MFD1951884.1"/>
    <property type="molecule type" value="Genomic_DNA"/>
</dbReference>
<feature type="compositionally biased region" description="Low complexity" evidence="2">
    <location>
        <begin position="187"/>
        <end position="197"/>
    </location>
</feature>
<evidence type="ECO:0000256" key="2">
    <source>
        <dbReference type="SAM" id="MobiDB-lite"/>
    </source>
</evidence>
<feature type="region of interest" description="Disordered" evidence="2">
    <location>
        <begin position="164"/>
        <end position="197"/>
    </location>
</feature>
<dbReference type="Proteomes" id="UP001597400">
    <property type="component" value="Unassembled WGS sequence"/>
</dbReference>
<feature type="compositionally biased region" description="Basic and acidic residues" evidence="2">
    <location>
        <begin position="28"/>
        <end position="38"/>
    </location>
</feature>
<dbReference type="Pfam" id="PF10073">
    <property type="entry name" value="GapR_DNA-bd"/>
    <property type="match status" value="1"/>
</dbReference>
<accession>A0ABW4TYS1</accession>
<evidence type="ECO:0000256" key="1">
    <source>
        <dbReference type="SAM" id="Coils"/>
    </source>
</evidence>
<protein>
    <submittedName>
        <fullName evidence="4">DUF2312 domain-containing protein</fullName>
    </submittedName>
</protein>